<gene>
    <name evidence="3" type="ORF">TNCV_4975281</name>
</gene>
<feature type="compositionally biased region" description="Polar residues" evidence="1">
    <location>
        <begin position="86"/>
        <end position="103"/>
    </location>
</feature>
<dbReference type="AlphaFoldDB" id="A0A8X6SIF7"/>
<keyword evidence="2" id="KW-1133">Transmembrane helix</keyword>
<dbReference type="Proteomes" id="UP000887159">
    <property type="component" value="Unassembled WGS sequence"/>
</dbReference>
<keyword evidence="4" id="KW-1185">Reference proteome</keyword>
<feature type="compositionally biased region" description="Basic and acidic residues" evidence="1">
    <location>
        <begin position="109"/>
        <end position="165"/>
    </location>
</feature>
<evidence type="ECO:0000313" key="3">
    <source>
        <dbReference type="EMBL" id="GFY12028.1"/>
    </source>
</evidence>
<feature type="region of interest" description="Disordered" evidence="1">
    <location>
        <begin position="84"/>
        <end position="165"/>
    </location>
</feature>
<sequence length="165" mass="18667">MDGKSCTWDEDDLVTAGEESEIFCLVEDESGGSKFKGGHFILVMFSSVCVVTDIGEGLVAWAYIWVAEGSTVCRRMSSRRTSRASQLSTARSLGMSESLSPETAQRIRNRQENWRETRGNNRYADNSRPRREFNRFESQDVADNQRFDGRRRGGQSDHTFHNQGG</sequence>
<comment type="caution">
    <text evidence="3">The sequence shown here is derived from an EMBL/GenBank/DDBJ whole genome shotgun (WGS) entry which is preliminary data.</text>
</comment>
<organism evidence="3 4">
    <name type="scientific">Trichonephila clavipes</name>
    <name type="common">Golden silk orbweaver</name>
    <name type="synonym">Nephila clavipes</name>
    <dbReference type="NCBI Taxonomy" id="2585209"/>
    <lineage>
        <taxon>Eukaryota</taxon>
        <taxon>Metazoa</taxon>
        <taxon>Ecdysozoa</taxon>
        <taxon>Arthropoda</taxon>
        <taxon>Chelicerata</taxon>
        <taxon>Arachnida</taxon>
        <taxon>Araneae</taxon>
        <taxon>Araneomorphae</taxon>
        <taxon>Entelegynae</taxon>
        <taxon>Araneoidea</taxon>
        <taxon>Nephilidae</taxon>
        <taxon>Trichonephila</taxon>
    </lineage>
</organism>
<proteinExistence type="predicted"/>
<evidence type="ECO:0000256" key="2">
    <source>
        <dbReference type="SAM" id="Phobius"/>
    </source>
</evidence>
<evidence type="ECO:0000313" key="4">
    <source>
        <dbReference type="Proteomes" id="UP000887159"/>
    </source>
</evidence>
<feature type="transmembrane region" description="Helical" evidence="2">
    <location>
        <begin position="40"/>
        <end position="66"/>
    </location>
</feature>
<protein>
    <submittedName>
        <fullName evidence="3">Uncharacterized protein</fullName>
    </submittedName>
</protein>
<dbReference type="EMBL" id="BMAU01021309">
    <property type="protein sequence ID" value="GFY12028.1"/>
    <property type="molecule type" value="Genomic_DNA"/>
</dbReference>
<accession>A0A8X6SIF7</accession>
<name>A0A8X6SIF7_TRICX</name>
<reference evidence="3" key="1">
    <citation type="submission" date="2020-08" db="EMBL/GenBank/DDBJ databases">
        <title>Multicomponent nature underlies the extraordinary mechanical properties of spider dragline silk.</title>
        <authorList>
            <person name="Kono N."/>
            <person name="Nakamura H."/>
            <person name="Mori M."/>
            <person name="Yoshida Y."/>
            <person name="Ohtoshi R."/>
            <person name="Malay A.D."/>
            <person name="Moran D.A.P."/>
            <person name="Tomita M."/>
            <person name="Numata K."/>
            <person name="Arakawa K."/>
        </authorList>
    </citation>
    <scope>NUCLEOTIDE SEQUENCE</scope>
</reference>
<keyword evidence="2" id="KW-0812">Transmembrane</keyword>
<keyword evidence="2" id="KW-0472">Membrane</keyword>
<evidence type="ECO:0000256" key="1">
    <source>
        <dbReference type="SAM" id="MobiDB-lite"/>
    </source>
</evidence>